<dbReference type="Proteomes" id="UP000594059">
    <property type="component" value="Chromosome"/>
</dbReference>
<dbReference type="KEGG" id="lcic:INQ41_03330"/>
<dbReference type="InterPro" id="IPR001789">
    <property type="entry name" value="Sig_transdc_resp-reg_receiver"/>
</dbReference>
<dbReference type="PANTHER" id="PTHR42872">
    <property type="entry name" value="PROTEIN-GLUTAMATE METHYLESTERASE/PROTEIN-GLUTAMINE GLUTAMINASE"/>
    <property type="match status" value="1"/>
</dbReference>
<dbReference type="GO" id="GO:0006935">
    <property type="term" value="P:chemotaxis"/>
    <property type="evidence" value="ECO:0007669"/>
    <property type="project" value="UniProtKB-UniRule"/>
</dbReference>
<keyword evidence="3 5" id="KW-0378">Hydrolase</keyword>
<dbReference type="InterPro" id="IPR008248">
    <property type="entry name" value="CheB-like"/>
</dbReference>
<feature type="domain" description="Response regulatory" evidence="8">
    <location>
        <begin position="18"/>
        <end position="135"/>
    </location>
</feature>
<dbReference type="EC" id="3.1.1.61" evidence="5"/>
<organism evidence="10 11">
    <name type="scientific">Novilysobacter ciconiae</name>
    <dbReference type="NCBI Taxonomy" id="2781022"/>
    <lineage>
        <taxon>Bacteria</taxon>
        <taxon>Pseudomonadati</taxon>
        <taxon>Pseudomonadota</taxon>
        <taxon>Gammaproteobacteria</taxon>
        <taxon>Lysobacterales</taxon>
        <taxon>Lysobacteraceae</taxon>
        <taxon>Novilysobacter</taxon>
    </lineage>
</organism>
<proteinExistence type="inferred from homology"/>
<evidence type="ECO:0000256" key="3">
    <source>
        <dbReference type="ARBA" id="ARBA00022801"/>
    </source>
</evidence>
<evidence type="ECO:0000259" key="9">
    <source>
        <dbReference type="PROSITE" id="PS50122"/>
    </source>
</evidence>
<feature type="domain" description="CheB-type methylesterase" evidence="9">
    <location>
        <begin position="165"/>
        <end position="351"/>
    </location>
</feature>
<evidence type="ECO:0000256" key="7">
    <source>
        <dbReference type="PROSITE-ProRule" id="PRU00169"/>
    </source>
</evidence>
<evidence type="ECO:0000313" key="11">
    <source>
        <dbReference type="Proteomes" id="UP000594059"/>
    </source>
</evidence>
<keyword evidence="11" id="KW-1185">Reference proteome</keyword>
<dbReference type="Gene3D" id="3.40.50.180">
    <property type="entry name" value="Methylesterase CheB, C-terminal domain"/>
    <property type="match status" value="1"/>
</dbReference>
<evidence type="ECO:0000313" key="10">
    <source>
        <dbReference type="EMBL" id="QOW20090.1"/>
    </source>
</evidence>
<feature type="modified residue" description="4-aspartylphosphate" evidence="5 7">
    <location>
        <position position="69"/>
    </location>
</feature>
<comment type="subcellular location">
    <subcellularLocation>
        <location evidence="5">Cytoplasm</location>
    </subcellularLocation>
</comment>
<dbReference type="SUPFAM" id="SSF52738">
    <property type="entry name" value="Methylesterase CheB, C-terminal domain"/>
    <property type="match status" value="1"/>
</dbReference>
<dbReference type="PIRSF" id="PIRSF000876">
    <property type="entry name" value="RR_chemtxs_CheB"/>
    <property type="match status" value="1"/>
</dbReference>
<dbReference type="InterPro" id="IPR035909">
    <property type="entry name" value="CheB_C"/>
</dbReference>
<comment type="similarity">
    <text evidence="5">Belongs to the CheB family.</text>
</comment>
<sequence length="357" mass="37055">MVLASAPPLPPSDGQRVRVLVIDDSAFMRRLMSDLLSADPLIEVVGTAADPFIARTKIKRLSPDVLTLDVEMPRMDGLSFLQNLMRLRPMPVVMVSTLTAKGAEVTLDALAAGAVDCIGKPQTDLGGGLAAYGDALREKVRHAARTRIGNLVSARPAPLPAAAHRHPNLQLIAIGASTGGTNAILDVLSVLPADAPPIVIAQHIPAAFSAAFAARLHQHSAVTVVHAETSQPLRPGHAYVAPGGVHLRVTRRGASWHCSVSDDAQVNGHRPSVDVLFESVANHVGSGAAAALLTGMGSDGARGLLALRNAGAYTLAQDQHTSIVWGMPGAAVALGAAVQVAPLNEVATRLLGRGNLR</sequence>
<dbReference type="GO" id="GO:0005737">
    <property type="term" value="C:cytoplasm"/>
    <property type="evidence" value="ECO:0007669"/>
    <property type="project" value="UniProtKB-SubCell"/>
</dbReference>
<evidence type="ECO:0000256" key="6">
    <source>
        <dbReference type="PROSITE-ProRule" id="PRU00050"/>
    </source>
</evidence>
<dbReference type="Pfam" id="PF00072">
    <property type="entry name" value="Response_reg"/>
    <property type="match status" value="1"/>
</dbReference>
<comment type="catalytic activity">
    <reaction evidence="5">
        <text>L-glutaminyl-[protein] + H2O = L-glutamyl-[protein] + NH4(+)</text>
        <dbReference type="Rhea" id="RHEA:16441"/>
        <dbReference type="Rhea" id="RHEA-COMP:10207"/>
        <dbReference type="Rhea" id="RHEA-COMP:10208"/>
        <dbReference type="ChEBI" id="CHEBI:15377"/>
        <dbReference type="ChEBI" id="CHEBI:28938"/>
        <dbReference type="ChEBI" id="CHEBI:29973"/>
        <dbReference type="ChEBI" id="CHEBI:30011"/>
        <dbReference type="EC" id="3.5.1.44"/>
    </reaction>
</comment>
<dbReference type="RefSeq" id="WP_193986194.1">
    <property type="nucleotide sequence ID" value="NZ_CP063656.1"/>
</dbReference>
<dbReference type="NCBIfam" id="NF001965">
    <property type="entry name" value="PRK00742.1"/>
    <property type="match status" value="1"/>
</dbReference>
<dbReference type="EMBL" id="CP063656">
    <property type="protein sequence ID" value="QOW20090.1"/>
    <property type="molecule type" value="Genomic_DNA"/>
</dbReference>
<evidence type="ECO:0000256" key="5">
    <source>
        <dbReference type="HAMAP-Rule" id="MF_00099"/>
    </source>
</evidence>
<evidence type="ECO:0000256" key="4">
    <source>
        <dbReference type="ARBA" id="ARBA00048267"/>
    </source>
</evidence>
<keyword evidence="1 5" id="KW-0963">Cytoplasm</keyword>
<dbReference type="AlphaFoldDB" id="A0A7S6ZSR0"/>
<dbReference type="NCBIfam" id="NF009206">
    <property type="entry name" value="PRK12555.1"/>
    <property type="match status" value="1"/>
</dbReference>
<dbReference type="GO" id="GO:0050568">
    <property type="term" value="F:protein-glutamine glutaminase activity"/>
    <property type="evidence" value="ECO:0007669"/>
    <property type="project" value="UniProtKB-UniRule"/>
</dbReference>
<keyword evidence="5 7" id="KW-0597">Phosphoprotein</keyword>
<dbReference type="SMART" id="SM00448">
    <property type="entry name" value="REC"/>
    <property type="match status" value="1"/>
</dbReference>
<keyword evidence="2 5" id="KW-0145">Chemotaxis</keyword>
<protein>
    <recommendedName>
        <fullName evidence="5">Protein-glutamate methylesterase/protein-glutamine glutaminase</fullName>
        <ecNumber evidence="5">3.1.1.61</ecNumber>
        <ecNumber evidence="5">3.5.1.44</ecNumber>
    </recommendedName>
</protein>
<dbReference type="GO" id="GO:0008984">
    <property type="term" value="F:protein-glutamate methylesterase activity"/>
    <property type="evidence" value="ECO:0007669"/>
    <property type="project" value="UniProtKB-UniRule"/>
</dbReference>
<dbReference type="Gene3D" id="3.40.50.2300">
    <property type="match status" value="1"/>
</dbReference>
<dbReference type="Pfam" id="PF01339">
    <property type="entry name" value="CheB_methylest"/>
    <property type="match status" value="1"/>
</dbReference>
<evidence type="ECO:0000256" key="1">
    <source>
        <dbReference type="ARBA" id="ARBA00022490"/>
    </source>
</evidence>
<dbReference type="CDD" id="cd17541">
    <property type="entry name" value="REC_CheB-like"/>
    <property type="match status" value="1"/>
</dbReference>
<comment type="domain">
    <text evidence="5">Contains a C-terminal catalytic domain, and an N-terminal region which modulates catalytic activity.</text>
</comment>
<evidence type="ECO:0000259" key="8">
    <source>
        <dbReference type="PROSITE" id="PS50110"/>
    </source>
</evidence>
<comment type="catalytic activity">
    <reaction evidence="4 5">
        <text>[protein]-L-glutamate 5-O-methyl ester + H2O = L-glutamyl-[protein] + methanol + H(+)</text>
        <dbReference type="Rhea" id="RHEA:23236"/>
        <dbReference type="Rhea" id="RHEA-COMP:10208"/>
        <dbReference type="Rhea" id="RHEA-COMP:10311"/>
        <dbReference type="ChEBI" id="CHEBI:15377"/>
        <dbReference type="ChEBI" id="CHEBI:15378"/>
        <dbReference type="ChEBI" id="CHEBI:17790"/>
        <dbReference type="ChEBI" id="CHEBI:29973"/>
        <dbReference type="ChEBI" id="CHEBI:82795"/>
        <dbReference type="EC" id="3.1.1.61"/>
    </reaction>
</comment>
<dbReference type="HAMAP" id="MF_00099">
    <property type="entry name" value="CheB_chemtxs"/>
    <property type="match status" value="1"/>
</dbReference>
<dbReference type="InterPro" id="IPR011006">
    <property type="entry name" value="CheY-like_superfamily"/>
</dbReference>
<dbReference type="PROSITE" id="PS50110">
    <property type="entry name" value="RESPONSE_REGULATORY"/>
    <property type="match status" value="1"/>
</dbReference>
<dbReference type="PROSITE" id="PS50122">
    <property type="entry name" value="CHEB"/>
    <property type="match status" value="1"/>
</dbReference>
<feature type="active site" evidence="5 6">
    <location>
        <position position="299"/>
    </location>
</feature>
<name>A0A7S6ZSR0_9GAMM</name>
<feature type="active site" evidence="5 6">
    <location>
        <position position="177"/>
    </location>
</feature>
<dbReference type="PANTHER" id="PTHR42872:SF6">
    <property type="entry name" value="PROTEIN-GLUTAMATE METHYLESTERASE_PROTEIN-GLUTAMINE GLUTAMINASE"/>
    <property type="match status" value="1"/>
</dbReference>
<dbReference type="CDD" id="cd16432">
    <property type="entry name" value="CheB_Rec"/>
    <property type="match status" value="1"/>
</dbReference>
<dbReference type="SUPFAM" id="SSF52172">
    <property type="entry name" value="CheY-like"/>
    <property type="match status" value="1"/>
</dbReference>
<gene>
    <name evidence="5" type="primary">cheB</name>
    <name evidence="10" type="ORF">INQ41_03330</name>
</gene>
<evidence type="ECO:0000256" key="2">
    <source>
        <dbReference type="ARBA" id="ARBA00022500"/>
    </source>
</evidence>
<feature type="active site" evidence="5 6">
    <location>
        <position position="203"/>
    </location>
</feature>
<reference evidence="10 11" key="1">
    <citation type="submission" date="2020-10" db="EMBL/GenBank/DDBJ databases">
        <title>complete genome sequencing of Lysobacter sp. H21R20.</title>
        <authorList>
            <person name="Bae J.-W."/>
            <person name="Lee S.-Y."/>
        </authorList>
    </citation>
    <scope>NUCLEOTIDE SEQUENCE [LARGE SCALE GENOMIC DNA]</scope>
    <source>
        <strain evidence="10 11">H21R20</strain>
    </source>
</reference>
<comment type="function">
    <text evidence="5">Involved in chemotaxis. Part of a chemotaxis signal transduction system that modulates chemotaxis in response to various stimuli. Catalyzes the demethylation of specific methylglutamate residues introduced into the chemoreceptors (methyl-accepting chemotaxis proteins or MCP) by CheR. Also mediates the irreversible deamidation of specific glutamine residues to glutamic acid.</text>
</comment>
<dbReference type="InterPro" id="IPR000673">
    <property type="entry name" value="Sig_transdc_resp-reg_Me-estase"/>
</dbReference>
<accession>A0A7S6ZSR0</accession>
<comment type="PTM">
    <text evidence="5">Phosphorylated by CheA. Phosphorylation of the N-terminal regulatory domain activates the methylesterase activity.</text>
</comment>
<dbReference type="EC" id="3.5.1.44" evidence="5"/>
<dbReference type="GO" id="GO:0000156">
    <property type="term" value="F:phosphorelay response regulator activity"/>
    <property type="evidence" value="ECO:0007669"/>
    <property type="project" value="InterPro"/>
</dbReference>